<evidence type="ECO:0000313" key="1">
    <source>
        <dbReference type="EMBL" id="XDQ77264.1"/>
    </source>
</evidence>
<dbReference type="RefSeq" id="WP_369182168.1">
    <property type="nucleotide sequence ID" value="NZ_CP163445.1"/>
</dbReference>
<proteinExistence type="predicted"/>
<reference evidence="1" key="1">
    <citation type="submission" date="2024-07" db="EMBL/GenBank/DDBJ databases">
        <authorList>
            <person name="Yu S.T."/>
        </authorList>
    </citation>
    <scope>NUCLEOTIDE SEQUENCE</scope>
    <source>
        <strain evidence="1">Y1</strain>
    </source>
</reference>
<sequence length="51" mass="5651">MSVFTAFHSPVRPAHRLRAVLTALVHRLTASPLDNSVLRALGSPPRRPSRH</sequence>
<organism evidence="1">
    <name type="scientific">Streptomyces sp. Y1</name>
    <dbReference type="NCBI Taxonomy" id="3238634"/>
    <lineage>
        <taxon>Bacteria</taxon>
        <taxon>Bacillati</taxon>
        <taxon>Actinomycetota</taxon>
        <taxon>Actinomycetes</taxon>
        <taxon>Kitasatosporales</taxon>
        <taxon>Streptomycetaceae</taxon>
        <taxon>Streptomyces</taxon>
    </lineage>
</organism>
<dbReference type="EMBL" id="CP163445">
    <property type="protein sequence ID" value="XDQ77264.1"/>
    <property type="molecule type" value="Genomic_DNA"/>
</dbReference>
<protein>
    <submittedName>
        <fullName evidence="1">Uncharacterized protein</fullName>
    </submittedName>
</protein>
<gene>
    <name evidence="1" type="ORF">AB2U05_01565</name>
</gene>
<name>A0AB39TCX5_9ACTN</name>
<accession>A0AB39TCX5</accession>
<dbReference type="AlphaFoldDB" id="A0AB39TCX5"/>